<keyword evidence="1" id="KW-0812">Transmembrane</keyword>
<dbReference type="GO" id="GO:0005886">
    <property type="term" value="C:plasma membrane"/>
    <property type="evidence" value="ECO:0007669"/>
    <property type="project" value="UniProtKB-SubCell"/>
</dbReference>
<feature type="transmembrane region" description="Helical" evidence="1">
    <location>
        <begin position="186"/>
        <end position="206"/>
    </location>
</feature>
<gene>
    <name evidence="2" type="ORF">STRCR_1646</name>
</gene>
<sequence length="279" mass="31250">MTLFTHELRQSFKTLLVWAFTVGVICWACILLYKSVEDQLATKAEIFSNMGSMTRAFGMDELSIASLDGYFGTQITMIFGLGVGMFAAMQGAASLSKEEEGHTSEFLHTLPYGRLNILVWKYLSLLCMLLIFNLIVVGLEALGIWQVNLDFSFDLFLRYHAQALLMQVEIVSLAFLVSAVSRKKQIGLSLGLVLLLYVMDVMGRIVSNIEDLNYLTPYHFASGADVFSQEKLEPAYHGVAFILIAVSIILGTRGCDLPEKGLERLSKRFISRFENKQDL</sequence>
<feature type="transmembrane region" description="Helical" evidence="1">
    <location>
        <begin position="235"/>
        <end position="255"/>
    </location>
</feature>
<feature type="transmembrane region" description="Helical" evidence="1">
    <location>
        <begin position="12"/>
        <end position="33"/>
    </location>
</feature>
<dbReference type="PANTHER" id="PTHR37305:SF1">
    <property type="entry name" value="MEMBRANE PROTEIN"/>
    <property type="match status" value="1"/>
</dbReference>
<keyword evidence="1" id="KW-0472">Membrane</keyword>
<protein>
    <recommendedName>
        <fullName evidence="4">ABC transporter, permease family protein</fullName>
    </recommendedName>
</protein>
<reference evidence="2" key="1">
    <citation type="submission" date="2011-07" db="EMBL/GenBank/DDBJ databases">
        <authorList>
            <person name="Stanhope M.J."/>
            <person name="Durkin A.S."/>
            <person name="Hostetler J."/>
            <person name="Kim M."/>
            <person name="Radune D."/>
            <person name="Singh I."/>
            <person name="Town C.D."/>
        </authorList>
    </citation>
    <scope>NUCLEOTIDE SEQUENCE [LARGE SCALE GENOMIC DNA]</scope>
    <source>
        <strain evidence="2">HS-6</strain>
    </source>
</reference>
<evidence type="ECO:0000313" key="3">
    <source>
        <dbReference type="Proteomes" id="UP000004322"/>
    </source>
</evidence>
<evidence type="ECO:0000313" key="2">
    <source>
        <dbReference type="EMBL" id="EHI75132.1"/>
    </source>
</evidence>
<dbReference type="AlphaFoldDB" id="G5JPR3"/>
<accession>G5JPR3</accession>
<feature type="transmembrane region" description="Helical" evidence="1">
    <location>
        <begin position="159"/>
        <end position="179"/>
    </location>
</feature>
<evidence type="ECO:0008006" key="4">
    <source>
        <dbReference type="Google" id="ProtNLM"/>
    </source>
</evidence>
<organism evidence="2 3">
    <name type="scientific">Streptococcus criceti HS-6</name>
    <dbReference type="NCBI Taxonomy" id="873449"/>
    <lineage>
        <taxon>Bacteria</taxon>
        <taxon>Bacillati</taxon>
        <taxon>Bacillota</taxon>
        <taxon>Bacilli</taxon>
        <taxon>Lactobacillales</taxon>
        <taxon>Streptococcaceae</taxon>
        <taxon>Streptococcus</taxon>
    </lineage>
</organism>
<feature type="transmembrane region" description="Helical" evidence="1">
    <location>
        <begin position="122"/>
        <end position="147"/>
    </location>
</feature>
<dbReference type="STRING" id="873449.STRCR_1646"/>
<evidence type="ECO:0000256" key="1">
    <source>
        <dbReference type="SAM" id="Phobius"/>
    </source>
</evidence>
<proteinExistence type="predicted"/>
<dbReference type="PANTHER" id="PTHR37305">
    <property type="entry name" value="INTEGRAL MEMBRANE PROTEIN-RELATED"/>
    <property type="match status" value="1"/>
</dbReference>
<dbReference type="Proteomes" id="UP000004322">
    <property type="component" value="Unassembled WGS sequence"/>
</dbReference>
<keyword evidence="3" id="KW-1185">Reference proteome</keyword>
<keyword evidence="1" id="KW-1133">Transmembrane helix</keyword>
<dbReference type="eggNOG" id="COG1277">
    <property type="taxonomic scope" value="Bacteria"/>
</dbReference>
<dbReference type="GO" id="GO:0140359">
    <property type="term" value="F:ABC-type transporter activity"/>
    <property type="evidence" value="ECO:0007669"/>
    <property type="project" value="InterPro"/>
</dbReference>
<name>G5JPR3_STRCG</name>
<dbReference type="Pfam" id="PF12679">
    <property type="entry name" value="ABC2_membrane_2"/>
    <property type="match status" value="1"/>
</dbReference>
<dbReference type="EMBL" id="AEUV02000002">
    <property type="protein sequence ID" value="EHI75132.1"/>
    <property type="molecule type" value="Genomic_DNA"/>
</dbReference>
<comment type="caution">
    <text evidence="2">The sequence shown here is derived from an EMBL/GenBank/DDBJ whole genome shotgun (WGS) entry which is preliminary data.</text>
</comment>